<protein>
    <submittedName>
        <fullName evidence="8">Porin family protein</fullName>
    </submittedName>
</protein>
<gene>
    <name evidence="8" type="ORF">FEZ63_19875</name>
</gene>
<evidence type="ECO:0000313" key="9">
    <source>
        <dbReference type="Proteomes" id="UP000325684"/>
    </source>
</evidence>
<dbReference type="PANTHER" id="PTHR34001:SF3">
    <property type="entry name" value="BLL7405 PROTEIN"/>
    <property type="match status" value="1"/>
</dbReference>
<evidence type="ECO:0000256" key="5">
    <source>
        <dbReference type="ARBA" id="ARBA00038306"/>
    </source>
</evidence>
<comment type="subcellular location">
    <subcellularLocation>
        <location evidence="1">Cell outer membrane</location>
    </subcellularLocation>
</comment>
<dbReference type="PANTHER" id="PTHR34001">
    <property type="entry name" value="BLL7405 PROTEIN"/>
    <property type="match status" value="1"/>
</dbReference>
<dbReference type="AlphaFoldDB" id="A0A5N3P5W3"/>
<keyword evidence="9" id="KW-1185">Reference proteome</keyword>
<dbReference type="SUPFAM" id="SSF56925">
    <property type="entry name" value="OMPA-like"/>
    <property type="match status" value="1"/>
</dbReference>
<keyword evidence="3" id="KW-0472">Membrane</keyword>
<evidence type="ECO:0000256" key="4">
    <source>
        <dbReference type="ARBA" id="ARBA00023237"/>
    </source>
</evidence>
<proteinExistence type="inferred from homology"/>
<feature type="signal peptide" evidence="6">
    <location>
        <begin position="1"/>
        <end position="24"/>
    </location>
</feature>
<evidence type="ECO:0000256" key="1">
    <source>
        <dbReference type="ARBA" id="ARBA00004442"/>
    </source>
</evidence>
<sequence>MKRYVLSMLAGTAAIALTASAVNAADLPAPAPPPIIAPVPIFTWTGFYVGVNAGYGWHENNDNSIFVPAGTFVTAPLASGVLTFGQDSGDGFVGGGQIGYNYQIGSFVVGAEADIQWADLGGGAGTAFVPLGFPPSFVPAGAAGGIEWFGTVRARLGFAFDRALIYATGGFAYGGADEGNGFNGFVNNNEDTRTGWTLGGGFEYAFTNNLTAGIEGLWVSLNGENNGAFIGTETTPFGAVLAVTVPDNRDSDNEFFVARAKLNYKFSTY</sequence>
<accession>A0A5N3P5W3</accession>
<reference evidence="8 9" key="1">
    <citation type="journal article" date="2019" name="Microorganisms">
        <title>Genome Insights into the Novel Species Microvirga brassicacearum, a Rapeseed Endophyte with Biotechnological Potential.</title>
        <authorList>
            <person name="Jimenez-Gomez A."/>
            <person name="Saati-Santamaria Z."/>
            <person name="Igual J.M."/>
            <person name="Rivas R."/>
            <person name="Mateos P.F."/>
            <person name="Garcia-Fraile P."/>
        </authorList>
    </citation>
    <scope>NUCLEOTIDE SEQUENCE [LARGE SCALE GENOMIC DNA]</scope>
    <source>
        <strain evidence="8 9">CDVBN77</strain>
    </source>
</reference>
<evidence type="ECO:0000256" key="3">
    <source>
        <dbReference type="ARBA" id="ARBA00023136"/>
    </source>
</evidence>
<evidence type="ECO:0000313" key="8">
    <source>
        <dbReference type="EMBL" id="KAB0265109.1"/>
    </source>
</evidence>
<dbReference type="OrthoDB" id="8455142at2"/>
<organism evidence="8 9">
    <name type="scientific">Microvirga brassicacearum</name>
    <dbReference type="NCBI Taxonomy" id="2580413"/>
    <lineage>
        <taxon>Bacteria</taxon>
        <taxon>Pseudomonadati</taxon>
        <taxon>Pseudomonadota</taxon>
        <taxon>Alphaproteobacteria</taxon>
        <taxon>Hyphomicrobiales</taxon>
        <taxon>Methylobacteriaceae</taxon>
        <taxon>Microvirga</taxon>
    </lineage>
</organism>
<dbReference type="RefSeq" id="WP_150947755.1">
    <property type="nucleotide sequence ID" value="NZ_VCMV01000042.1"/>
</dbReference>
<dbReference type="Proteomes" id="UP000325684">
    <property type="component" value="Unassembled WGS sequence"/>
</dbReference>
<feature type="domain" description="Outer membrane protein beta-barrel" evidence="7">
    <location>
        <begin position="43"/>
        <end position="221"/>
    </location>
</feature>
<dbReference type="Pfam" id="PF13505">
    <property type="entry name" value="OMP_b-brl"/>
    <property type="match status" value="1"/>
</dbReference>
<keyword evidence="2 6" id="KW-0732">Signal</keyword>
<evidence type="ECO:0000256" key="2">
    <source>
        <dbReference type="ARBA" id="ARBA00022729"/>
    </source>
</evidence>
<comment type="similarity">
    <text evidence="5">Belongs to the Omp25/RopB family.</text>
</comment>
<dbReference type="InterPro" id="IPR027385">
    <property type="entry name" value="Beta-barrel_OMP"/>
</dbReference>
<dbReference type="Gene3D" id="2.40.160.20">
    <property type="match status" value="1"/>
</dbReference>
<dbReference type="InterPro" id="IPR051692">
    <property type="entry name" value="OMP-like"/>
</dbReference>
<keyword evidence="4" id="KW-0998">Cell outer membrane</keyword>
<feature type="chain" id="PRO_5024272246" evidence="6">
    <location>
        <begin position="25"/>
        <end position="269"/>
    </location>
</feature>
<name>A0A5N3P5W3_9HYPH</name>
<dbReference type="InterPro" id="IPR011250">
    <property type="entry name" value="OMP/PagP_B-barrel"/>
</dbReference>
<comment type="caution">
    <text evidence="8">The sequence shown here is derived from an EMBL/GenBank/DDBJ whole genome shotgun (WGS) entry which is preliminary data.</text>
</comment>
<dbReference type="EMBL" id="VCMV01000042">
    <property type="protein sequence ID" value="KAB0265109.1"/>
    <property type="molecule type" value="Genomic_DNA"/>
</dbReference>
<evidence type="ECO:0000256" key="6">
    <source>
        <dbReference type="SAM" id="SignalP"/>
    </source>
</evidence>
<dbReference type="GO" id="GO:0009279">
    <property type="term" value="C:cell outer membrane"/>
    <property type="evidence" value="ECO:0007669"/>
    <property type="project" value="UniProtKB-SubCell"/>
</dbReference>
<evidence type="ECO:0000259" key="7">
    <source>
        <dbReference type="Pfam" id="PF13505"/>
    </source>
</evidence>